<dbReference type="EMBL" id="CP104013">
    <property type="protein sequence ID" value="UYP44713.1"/>
    <property type="molecule type" value="Genomic_DNA"/>
</dbReference>
<name>A0ABY6HMI0_9ARCH</name>
<evidence type="ECO:0008006" key="3">
    <source>
        <dbReference type="Google" id="ProtNLM"/>
    </source>
</evidence>
<keyword evidence="2" id="KW-1185">Reference proteome</keyword>
<gene>
    <name evidence="1" type="ORF">NEF87_000998</name>
</gene>
<evidence type="ECO:0000313" key="2">
    <source>
        <dbReference type="Proteomes" id="UP001208689"/>
    </source>
</evidence>
<protein>
    <recommendedName>
        <fullName evidence="3">ERCC4 domain-containing protein</fullName>
    </recommendedName>
</protein>
<reference evidence="1" key="1">
    <citation type="submission" date="2022-09" db="EMBL/GenBank/DDBJ databases">
        <title>Actin cytoskeleton and complex cell architecture in an #Asgard archaeon.</title>
        <authorList>
            <person name="Ponce Toledo R.I."/>
            <person name="Schleper C."/>
            <person name="Rodrigues Oliveira T."/>
            <person name="Wollweber F."/>
            <person name="Xu J."/>
            <person name="Rittmann S."/>
            <person name="Klingl A."/>
            <person name="Pilhofer M."/>
        </authorList>
    </citation>
    <scope>NUCLEOTIDE SEQUENCE</scope>
    <source>
        <strain evidence="1">B-35</strain>
    </source>
</reference>
<accession>A0ABY6HMI0</accession>
<sequence length="228" mass="26233">MGSSITEKIYLISFDTSFQKEIETHQNLLESYVIKARIENLGANLVFIPPLGWVFLLGSKDIDNEKKMQRIKEALYEFLEIHSNGVIIFNGFNRIKEKKRLFLQSLSIDFLSLSDLSFPGIIAARNWDDVFLFLTRIAFREQVKDHIPDVGRQKSRKKLLADAQQFFIEGLTLCGSKKAQKLLKSFDNPIEIIESLLNSPDKIKSIKGFGENFVEKNHTLLNNHLKDD</sequence>
<dbReference type="Gene3D" id="1.10.150.20">
    <property type="entry name" value="5' to 3' exonuclease, C-terminal subdomain"/>
    <property type="match status" value="1"/>
</dbReference>
<proteinExistence type="predicted"/>
<dbReference type="Proteomes" id="UP001208689">
    <property type="component" value="Chromosome"/>
</dbReference>
<evidence type="ECO:0000313" key="1">
    <source>
        <dbReference type="EMBL" id="UYP44713.1"/>
    </source>
</evidence>
<organism evidence="1 2">
    <name type="scientific">Candidatus Lokiarchaeum ossiferum</name>
    <dbReference type="NCBI Taxonomy" id="2951803"/>
    <lineage>
        <taxon>Archaea</taxon>
        <taxon>Promethearchaeati</taxon>
        <taxon>Promethearchaeota</taxon>
        <taxon>Promethearchaeia</taxon>
        <taxon>Promethearchaeales</taxon>
        <taxon>Promethearchaeaceae</taxon>
        <taxon>Candidatus Lokiarchaeum</taxon>
    </lineage>
</organism>